<protein>
    <recommendedName>
        <fullName evidence="4">Lipoprotein</fullName>
    </recommendedName>
</protein>
<dbReference type="KEGG" id="hch:HCH_02368"/>
<organism evidence="2 3">
    <name type="scientific">Hahella chejuensis (strain KCTC 2396)</name>
    <dbReference type="NCBI Taxonomy" id="349521"/>
    <lineage>
        <taxon>Bacteria</taxon>
        <taxon>Pseudomonadati</taxon>
        <taxon>Pseudomonadota</taxon>
        <taxon>Gammaproteobacteria</taxon>
        <taxon>Oceanospirillales</taxon>
        <taxon>Hahellaceae</taxon>
        <taxon>Hahella</taxon>
    </lineage>
</organism>
<feature type="chain" id="PRO_5004215626" description="Lipoprotein" evidence="1">
    <location>
        <begin position="21"/>
        <end position="101"/>
    </location>
</feature>
<dbReference type="Proteomes" id="UP000000238">
    <property type="component" value="Chromosome"/>
</dbReference>
<gene>
    <name evidence="2" type="ordered locus">HCH_02368</name>
</gene>
<dbReference type="PROSITE" id="PS51257">
    <property type="entry name" value="PROKAR_LIPOPROTEIN"/>
    <property type="match status" value="1"/>
</dbReference>
<dbReference type="HOGENOM" id="CLU_2287567_0_0_6"/>
<evidence type="ECO:0000256" key="1">
    <source>
        <dbReference type="SAM" id="SignalP"/>
    </source>
</evidence>
<keyword evidence="1" id="KW-0732">Signal</keyword>
<evidence type="ECO:0000313" key="3">
    <source>
        <dbReference type="Proteomes" id="UP000000238"/>
    </source>
</evidence>
<dbReference type="RefSeq" id="WP_011396255.1">
    <property type="nucleotide sequence ID" value="NC_007645.1"/>
</dbReference>
<keyword evidence="3" id="KW-1185">Reference proteome</keyword>
<sequence>MIKRFLLMLAVASMITGCNADMKPIDKQSLEAKFEDTINNSSETWWYAGVKDGEHVIAIKRPMSAELYAIDAQSLEITIPEFAFTKDEDKWVNIKAENLKF</sequence>
<reference evidence="2 3" key="1">
    <citation type="journal article" date="2005" name="Nucleic Acids Res.">
        <title>Genomic blueprint of Hahella chejuensis, a marine microbe producing an algicidal agent.</title>
        <authorList>
            <person name="Jeong H."/>
            <person name="Yim J.H."/>
            <person name="Lee C."/>
            <person name="Choi S.-H."/>
            <person name="Park Y.K."/>
            <person name="Yoon S.H."/>
            <person name="Hur C.-G."/>
            <person name="Kang H.-Y."/>
            <person name="Kim D."/>
            <person name="Lee H.H."/>
            <person name="Park K.H."/>
            <person name="Park S.-H."/>
            <person name="Park H.-S."/>
            <person name="Lee H.K."/>
            <person name="Oh T.K."/>
            <person name="Kim J.F."/>
        </authorList>
    </citation>
    <scope>NUCLEOTIDE SEQUENCE [LARGE SCALE GENOMIC DNA]</scope>
    <source>
        <strain evidence="2 3">KCTC 2396</strain>
    </source>
</reference>
<dbReference type="AlphaFoldDB" id="Q2SJI8"/>
<dbReference type="OrthoDB" id="9890167at2"/>
<proteinExistence type="predicted"/>
<accession>Q2SJI8</accession>
<dbReference type="EMBL" id="CP000155">
    <property type="protein sequence ID" value="ABC29186.1"/>
    <property type="molecule type" value="Genomic_DNA"/>
</dbReference>
<name>Q2SJI8_HAHCH</name>
<evidence type="ECO:0000313" key="2">
    <source>
        <dbReference type="EMBL" id="ABC29186.1"/>
    </source>
</evidence>
<feature type="signal peptide" evidence="1">
    <location>
        <begin position="1"/>
        <end position="20"/>
    </location>
</feature>
<evidence type="ECO:0008006" key="4">
    <source>
        <dbReference type="Google" id="ProtNLM"/>
    </source>
</evidence>